<dbReference type="Proteomes" id="UP000887579">
    <property type="component" value="Unplaced"/>
</dbReference>
<organism evidence="1 2">
    <name type="scientific">Panagrolaimus sp. ES5</name>
    <dbReference type="NCBI Taxonomy" id="591445"/>
    <lineage>
        <taxon>Eukaryota</taxon>
        <taxon>Metazoa</taxon>
        <taxon>Ecdysozoa</taxon>
        <taxon>Nematoda</taxon>
        <taxon>Chromadorea</taxon>
        <taxon>Rhabditida</taxon>
        <taxon>Tylenchina</taxon>
        <taxon>Panagrolaimomorpha</taxon>
        <taxon>Panagrolaimoidea</taxon>
        <taxon>Panagrolaimidae</taxon>
        <taxon>Panagrolaimus</taxon>
    </lineage>
</organism>
<reference evidence="2" key="1">
    <citation type="submission" date="2022-11" db="UniProtKB">
        <authorList>
            <consortium name="WormBaseParasite"/>
        </authorList>
    </citation>
    <scope>IDENTIFICATION</scope>
</reference>
<protein>
    <submittedName>
        <fullName evidence="2">Uncharacterized protein</fullName>
    </submittedName>
</protein>
<sequence length="568" mass="63933">MSASSAYSDVGFSTGNCNVFRPPSHHQQPLHQLSSVQVSTPAAAASNAPTASSNYLLSFMKNQIDLLSQQLIQKDEQLTQKDVQINNLQNSMLKLQDENAALFKTSSSFASAQQPSQLHQQQKQEEIVRRPFQQRIGDRTSEQQQIVRRPSVQRPSQQQHGTEQLIFKAPLQQSRPDSSYSSDGSNVFGSSKNASSIQGRAQSSRKNDRSIDESRKKQQKIIRCPSQQHSYEHRDRFESPLQPPSNSCSDDDGSIRPGSTTMKNVQSSVKKNASNDLSSVERQKQQQQIRRHPSQQLVRRPSQQQIGGHDGSERRRRDRYEPPLQTPPSLSDSSLLSDETDVVEEQPKKASLFGQPSTTIRYGNDHFSDGSQTSLNQQQQQIVRRPSQQQQQRGSEQRISKSPLQQYRPDLNYSSDENENGLVTLQSSPKLSSCSNDGSTMKEPYSQNYVNDVLRTPSEILEIRAYPSFVDGRATPSLKKPSGLVGKHYEKFDTFWAEFLKVLSFFSSGDPRFRNQNNKNQAAPESELSHIASLEQEMQKKQPQKTRASRSDSSVHSLPQGSKKSSKK</sequence>
<proteinExistence type="predicted"/>
<evidence type="ECO:0000313" key="1">
    <source>
        <dbReference type="Proteomes" id="UP000887579"/>
    </source>
</evidence>
<name>A0AC34FMP9_9BILA</name>
<dbReference type="WBParaSite" id="ES5_v2.g17804.t1">
    <property type="protein sequence ID" value="ES5_v2.g17804.t1"/>
    <property type="gene ID" value="ES5_v2.g17804"/>
</dbReference>
<evidence type="ECO:0000313" key="2">
    <source>
        <dbReference type="WBParaSite" id="ES5_v2.g17804.t1"/>
    </source>
</evidence>
<accession>A0AC34FMP9</accession>